<evidence type="ECO:0000313" key="3">
    <source>
        <dbReference type="EMBL" id="MED6272527.1"/>
    </source>
</evidence>
<feature type="compositionally biased region" description="Basic and acidic residues" evidence="1">
    <location>
        <begin position="30"/>
        <end position="45"/>
    </location>
</feature>
<dbReference type="EMBL" id="JAHUTJ010021398">
    <property type="protein sequence ID" value="MED6272527.1"/>
    <property type="molecule type" value="Genomic_DNA"/>
</dbReference>
<evidence type="ECO:0000313" key="4">
    <source>
        <dbReference type="Proteomes" id="UP001352852"/>
    </source>
</evidence>
<sequence length="173" mass="19817">MISVGNSLQGRSSSSSADVFKGRRHFRSLSRRDENPRGNNNREDGGMEDSQESVFSFRNGDILKQFFISHLRDEKLLLLPEEALKHEQNIGNGCFSPHRFCVFPIVWSHLSLGPPAVQFLYLSLFPLFPAGSLCVCVLPRKIKTRLPSNLELQEFFPAYWSIKKPNYDRNKNT</sequence>
<feature type="region of interest" description="Disordered" evidence="1">
    <location>
        <begin position="28"/>
        <end position="50"/>
    </location>
</feature>
<accession>A0ABU7DC37</accession>
<proteinExistence type="predicted"/>
<feature type="transmembrane region" description="Helical" evidence="2">
    <location>
        <begin position="119"/>
        <end position="138"/>
    </location>
</feature>
<feature type="non-terminal residue" evidence="3">
    <location>
        <position position="173"/>
    </location>
</feature>
<organism evidence="3 4">
    <name type="scientific">Characodon lateralis</name>
    <dbReference type="NCBI Taxonomy" id="208331"/>
    <lineage>
        <taxon>Eukaryota</taxon>
        <taxon>Metazoa</taxon>
        <taxon>Chordata</taxon>
        <taxon>Craniata</taxon>
        <taxon>Vertebrata</taxon>
        <taxon>Euteleostomi</taxon>
        <taxon>Actinopterygii</taxon>
        <taxon>Neopterygii</taxon>
        <taxon>Teleostei</taxon>
        <taxon>Neoteleostei</taxon>
        <taxon>Acanthomorphata</taxon>
        <taxon>Ovalentaria</taxon>
        <taxon>Atherinomorphae</taxon>
        <taxon>Cyprinodontiformes</taxon>
        <taxon>Goodeidae</taxon>
        <taxon>Characodon</taxon>
    </lineage>
</organism>
<keyword evidence="2" id="KW-0812">Transmembrane</keyword>
<evidence type="ECO:0000256" key="2">
    <source>
        <dbReference type="SAM" id="Phobius"/>
    </source>
</evidence>
<comment type="caution">
    <text evidence="3">The sequence shown here is derived from an EMBL/GenBank/DDBJ whole genome shotgun (WGS) entry which is preliminary data.</text>
</comment>
<keyword evidence="2" id="KW-0472">Membrane</keyword>
<name>A0ABU7DC37_9TELE</name>
<protein>
    <submittedName>
        <fullName evidence="3">Uncharacterized protein</fullName>
    </submittedName>
</protein>
<dbReference type="Proteomes" id="UP001352852">
    <property type="component" value="Unassembled WGS sequence"/>
</dbReference>
<evidence type="ECO:0000256" key="1">
    <source>
        <dbReference type="SAM" id="MobiDB-lite"/>
    </source>
</evidence>
<keyword evidence="2" id="KW-1133">Transmembrane helix</keyword>
<keyword evidence="4" id="KW-1185">Reference proteome</keyword>
<gene>
    <name evidence="3" type="ORF">CHARACLAT_031301</name>
</gene>
<reference evidence="3 4" key="1">
    <citation type="submission" date="2021-06" db="EMBL/GenBank/DDBJ databases">
        <authorList>
            <person name="Palmer J.M."/>
        </authorList>
    </citation>
    <scope>NUCLEOTIDE SEQUENCE [LARGE SCALE GENOMIC DNA]</scope>
    <source>
        <strain evidence="3 4">CL_MEX2019</strain>
        <tissue evidence="3">Muscle</tissue>
    </source>
</reference>